<dbReference type="KEGG" id="pcy:PCYB_006290"/>
<protein>
    <submittedName>
        <fullName evidence="2">CYIR protein</fullName>
    </submittedName>
</protein>
<feature type="non-terminal residue" evidence="2">
    <location>
        <position position="1"/>
    </location>
</feature>
<keyword evidence="1" id="KW-0472">Membrane</keyword>
<sequence length="117" mass="14032">YTRDISISIVEVYFLCHRMILIIFLVKISMNCSLLYLNYKNVKMQRDQILKQFILNPQRFSSPRRLKSFSSCSKLIEFVNYCNCINCSKIINYYILKDKNIMLEAIIYFSFKCIIIK</sequence>
<feature type="transmembrane region" description="Helical" evidence="1">
    <location>
        <begin position="12"/>
        <end position="37"/>
    </location>
</feature>
<proteinExistence type="predicted"/>
<evidence type="ECO:0000256" key="1">
    <source>
        <dbReference type="SAM" id="Phobius"/>
    </source>
</evidence>
<evidence type="ECO:0000313" key="2">
    <source>
        <dbReference type="EMBL" id="GAB69880.1"/>
    </source>
</evidence>
<dbReference type="AlphaFoldDB" id="K6V3D9"/>
<name>K6V3D9_PLACD</name>
<reference evidence="2 3" key="1">
    <citation type="journal article" date="2012" name="Nat. Genet.">
        <title>Plasmodium cynomolgi genome sequences provide insight into Plasmodium vivax and the monkey malaria clade.</title>
        <authorList>
            <person name="Tachibana S."/>
            <person name="Sullivan S.A."/>
            <person name="Kawai S."/>
            <person name="Nakamura S."/>
            <person name="Kim H.R."/>
            <person name="Goto N."/>
            <person name="Arisue N."/>
            <person name="Palacpac N.M.Q."/>
            <person name="Honma H."/>
            <person name="Yagi M."/>
            <person name="Tougan T."/>
            <person name="Katakai Y."/>
            <person name="Kaneko O."/>
            <person name="Mita T."/>
            <person name="Kita K."/>
            <person name="Yasutomi Y."/>
            <person name="Sutton P.L."/>
            <person name="Shakhbatyan R."/>
            <person name="Horii T."/>
            <person name="Yasunaga T."/>
            <person name="Barnwell J.W."/>
            <person name="Escalante A.A."/>
            <person name="Carlton J.M."/>
            <person name="Tanabe K."/>
        </authorList>
    </citation>
    <scope>NUCLEOTIDE SEQUENCE [LARGE SCALE GENOMIC DNA]</scope>
    <source>
        <strain evidence="2 3">B</strain>
    </source>
</reference>
<dbReference type="GeneID" id="14696422"/>
<evidence type="ECO:0000313" key="3">
    <source>
        <dbReference type="Proteomes" id="UP000006319"/>
    </source>
</evidence>
<dbReference type="Proteomes" id="UP000006319">
    <property type="component" value="Unassembled WGS sequence"/>
</dbReference>
<dbReference type="VEuPathDB" id="PlasmoDB:PCYB_006290"/>
<keyword evidence="3" id="KW-1185">Reference proteome</keyword>
<keyword evidence="1" id="KW-1133">Transmembrane helix</keyword>
<organism evidence="2 3">
    <name type="scientific">Plasmodium cynomolgi (strain B)</name>
    <dbReference type="NCBI Taxonomy" id="1120755"/>
    <lineage>
        <taxon>Eukaryota</taxon>
        <taxon>Sar</taxon>
        <taxon>Alveolata</taxon>
        <taxon>Apicomplexa</taxon>
        <taxon>Aconoidasida</taxon>
        <taxon>Haemosporida</taxon>
        <taxon>Plasmodiidae</taxon>
        <taxon>Plasmodium</taxon>
        <taxon>Plasmodium (Plasmodium)</taxon>
    </lineage>
</organism>
<accession>K6V3D9</accession>
<gene>
    <name evidence="2" type="ORF">PCYB_006290</name>
</gene>
<dbReference type="RefSeq" id="XP_004228098.1">
    <property type="nucleotide sequence ID" value="XM_004228050.1"/>
</dbReference>
<dbReference type="EMBL" id="DF158061">
    <property type="protein sequence ID" value="GAB69880.1"/>
    <property type="molecule type" value="Genomic_DNA"/>
</dbReference>
<keyword evidence="1" id="KW-0812">Transmembrane</keyword>